<dbReference type="Proteomes" id="UP000008311">
    <property type="component" value="Unassembled WGS sequence"/>
</dbReference>
<sequence>MDMKCELPRSILQRVLRPSIKCGKSPGIILVLVSNNIINMMKTIREYPNMIAFFPQQA</sequence>
<name>B9T7C1_RICCO</name>
<evidence type="ECO:0000313" key="2">
    <source>
        <dbReference type="Proteomes" id="UP000008311"/>
    </source>
</evidence>
<gene>
    <name evidence="1" type="ORF">RCOM_1287300</name>
</gene>
<dbReference type="InParanoid" id="B9T7C1"/>
<keyword evidence="2" id="KW-1185">Reference proteome</keyword>
<proteinExistence type="predicted"/>
<accession>B9T7C1</accession>
<reference evidence="2" key="1">
    <citation type="journal article" date="2010" name="Nat. Biotechnol.">
        <title>Draft genome sequence of the oilseed species Ricinus communis.</title>
        <authorList>
            <person name="Chan A.P."/>
            <person name="Crabtree J."/>
            <person name="Zhao Q."/>
            <person name="Lorenzi H."/>
            <person name="Orvis J."/>
            <person name="Puiu D."/>
            <person name="Melake-Berhan A."/>
            <person name="Jones K.M."/>
            <person name="Redman J."/>
            <person name="Chen G."/>
            <person name="Cahoon E.B."/>
            <person name="Gedil M."/>
            <person name="Stanke M."/>
            <person name="Haas B.J."/>
            <person name="Wortman J.R."/>
            <person name="Fraser-Liggett C.M."/>
            <person name="Ravel J."/>
            <person name="Rabinowicz P.D."/>
        </authorList>
    </citation>
    <scope>NUCLEOTIDE SEQUENCE [LARGE SCALE GENOMIC DNA]</scope>
    <source>
        <strain evidence="2">cv. Hale</strain>
    </source>
</reference>
<dbReference type="EMBL" id="EQ974732">
    <property type="protein sequence ID" value="EEF28244.1"/>
    <property type="molecule type" value="Genomic_DNA"/>
</dbReference>
<evidence type="ECO:0000313" key="1">
    <source>
        <dbReference type="EMBL" id="EEF28244.1"/>
    </source>
</evidence>
<dbReference type="AlphaFoldDB" id="B9T7C1"/>
<organism evidence="1 2">
    <name type="scientific">Ricinus communis</name>
    <name type="common">Castor bean</name>
    <dbReference type="NCBI Taxonomy" id="3988"/>
    <lineage>
        <taxon>Eukaryota</taxon>
        <taxon>Viridiplantae</taxon>
        <taxon>Streptophyta</taxon>
        <taxon>Embryophyta</taxon>
        <taxon>Tracheophyta</taxon>
        <taxon>Spermatophyta</taxon>
        <taxon>Magnoliopsida</taxon>
        <taxon>eudicotyledons</taxon>
        <taxon>Gunneridae</taxon>
        <taxon>Pentapetalae</taxon>
        <taxon>rosids</taxon>
        <taxon>fabids</taxon>
        <taxon>Malpighiales</taxon>
        <taxon>Euphorbiaceae</taxon>
        <taxon>Acalyphoideae</taxon>
        <taxon>Acalypheae</taxon>
        <taxon>Ricinus</taxon>
    </lineage>
</organism>
<protein>
    <submittedName>
        <fullName evidence="1">Uncharacterized protein</fullName>
    </submittedName>
</protein>